<proteinExistence type="predicted"/>
<reference evidence="2" key="1">
    <citation type="submission" date="2022-07" db="EMBL/GenBank/DDBJ databases">
        <title>Genome Sequence of Physisporinus lineatus.</title>
        <authorList>
            <person name="Buettner E."/>
        </authorList>
    </citation>
    <scope>NUCLEOTIDE SEQUENCE</scope>
    <source>
        <strain evidence="2">VT162</strain>
    </source>
</reference>
<keyword evidence="3" id="KW-1185">Reference proteome</keyword>
<evidence type="ECO:0000313" key="3">
    <source>
        <dbReference type="Proteomes" id="UP001212997"/>
    </source>
</evidence>
<evidence type="ECO:0000259" key="1">
    <source>
        <dbReference type="PROSITE" id="PS50181"/>
    </source>
</evidence>
<dbReference type="InterPro" id="IPR036047">
    <property type="entry name" value="F-box-like_dom_sf"/>
</dbReference>
<dbReference type="Pfam" id="PF12937">
    <property type="entry name" value="F-box-like"/>
    <property type="match status" value="1"/>
</dbReference>
<sequence length="448" mass="50546">MDLPIELINHIFTSISSESDLSSCSLVCSSWTDTAHRHLFRKLVYIREGWGRPEYPALLLFLQDTPYIAKHVRMLDLVGGGHINGAILESHVFSGLLRTLPNLQHVKIHSIWLSYTTQHETKDKDGRRDRFKKDGIDDVWNWDEVIDEKSPTIAGSGRRLESLKIQSTRIQGGNPCITLFQFLQVIGTLHTLQISYITSRAHKKSVAFLRDYCSSLAFPSHLGIQNYLCHFWGFDRYFVGVVVSETLRRAPPCTLRHLDFTLVDRRSATSYVGAFLKDIGAGLETLSISLRGEQSEWTGGTLPVISTIDSSYSIQDNSLDLSSCKSLRSLTFNHSLAIQSNNLVFCTNAMLDALVTTPRIPFKLSIKLGDFIDGAPWTATYPRFLSDLNWKKLVEVVRSHPCKEKKVAIIWAGSRSFSVPNDIEQVIREKLADPDVEGWMEVVRECSG</sequence>
<dbReference type="SMART" id="SM00256">
    <property type="entry name" value="FBOX"/>
    <property type="match status" value="1"/>
</dbReference>
<accession>A0AAD5V2B6</accession>
<name>A0AAD5V2B6_9APHY</name>
<comment type="caution">
    <text evidence="2">The sequence shown here is derived from an EMBL/GenBank/DDBJ whole genome shotgun (WGS) entry which is preliminary data.</text>
</comment>
<dbReference type="PROSITE" id="PS50181">
    <property type="entry name" value="FBOX"/>
    <property type="match status" value="1"/>
</dbReference>
<dbReference type="InterPro" id="IPR001810">
    <property type="entry name" value="F-box_dom"/>
</dbReference>
<organism evidence="2 3">
    <name type="scientific">Meripilus lineatus</name>
    <dbReference type="NCBI Taxonomy" id="2056292"/>
    <lineage>
        <taxon>Eukaryota</taxon>
        <taxon>Fungi</taxon>
        <taxon>Dikarya</taxon>
        <taxon>Basidiomycota</taxon>
        <taxon>Agaricomycotina</taxon>
        <taxon>Agaricomycetes</taxon>
        <taxon>Polyporales</taxon>
        <taxon>Meripilaceae</taxon>
        <taxon>Meripilus</taxon>
    </lineage>
</organism>
<dbReference type="Proteomes" id="UP001212997">
    <property type="component" value="Unassembled WGS sequence"/>
</dbReference>
<evidence type="ECO:0000313" key="2">
    <source>
        <dbReference type="EMBL" id="KAJ3483775.1"/>
    </source>
</evidence>
<feature type="domain" description="F-box" evidence="1">
    <location>
        <begin position="1"/>
        <end position="43"/>
    </location>
</feature>
<gene>
    <name evidence="2" type="ORF">NLI96_g6094</name>
</gene>
<dbReference type="SUPFAM" id="SSF81383">
    <property type="entry name" value="F-box domain"/>
    <property type="match status" value="1"/>
</dbReference>
<dbReference type="EMBL" id="JANAWD010000215">
    <property type="protein sequence ID" value="KAJ3483775.1"/>
    <property type="molecule type" value="Genomic_DNA"/>
</dbReference>
<dbReference type="AlphaFoldDB" id="A0AAD5V2B6"/>
<protein>
    <recommendedName>
        <fullName evidence="1">F-box domain-containing protein</fullName>
    </recommendedName>
</protein>
<dbReference type="Gene3D" id="1.20.1280.50">
    <property type="match status" value="1"/>
</dbReference>